<dbReference type="SMART" id="SM00388">
    <property type="entry name" value="HisKA"/>
    <property type="match status" value="1"/>
</dbReference>
<dbReference type="SMART" id="SM00387">
    <property type="entry name" value="HATPase_c"/>
    <property type="match status" value="1"/>
</dbReference>
<keyword evidence="6" id="KW-0902">Two-component regulatory system</keyword>
<dbReference type="eggNOG" id="COG2205">
    <property type="taxonomic scope" value="Bacteria"/>
</dbReference>
<dbReference type="STRING" id="765420.OSCT_2606"/>
<feature type="modified residue" description="4-aspartylphosphate" evidence="7">
    <location>
        <position position="52"/>
    </location>
</feature>
<evidence type="ECO:0000256" key="3">
    <source>
        <dbReference type="ARBA" id="ARBA00022553"/>
    </source>
</evidence>
<dbReference type="InterPro" id="IPR005467">
    <property type="entry name" value="His_kinase_dom"/>
</dbReference>
<dbReference type="GO" id="GO:0000155">
    <property type="term" value="F:phosphorelay sensor kinase activity"/>
    <property type="evidence" value="ECO:0007669"/>
    <property type="project" value="InterPro"/>
</dbReference>
<keyword evidence="11" id="KW-1185">Reference proteome</keyword>
<dbReference type="PROSITE" id="PS50109">
    <property type="entry name" value="HIS_KIN"/>
    <property type="match status" value="1"/>
</dbReference>
<dbReference type="InterPro" id="IPR036097">
    <property type="entry name" value="HisK_dim/P_sf"/>
</dbReference>
<dbReference type="InterPro" id="IPR003661">
    <property type="entry name" value="HisK_dim/P_dom"/>
</dbReference>
<dbReference type="Pfam" id="PF00072">
    <property type="entry name" value="Response_reg"/>
    <property type="match status" value="1"/>
</dbReference>
<dbReference type="CDD" id="cd00082">
    <property type="entry name" value="HisKA"/>
    <property type="match status" value="1"/>
</dbReference>
<dbReference type="Gene3D" id="3.30.565.10">
    <property type="entry name" value="Histidine kinase-like ATPase, C-terminal domain"/>
    <property type="match status" value="1"/>
</dbReference>
<evidence type="ECO:0000256" key="7">
    <source>
        <dbReference type="PROSITE-ProRule" id="PRU00169"/>
    </source>
</evidence>
<dbReference type="Gene3D" id="3.40.50.2300">
    <property type="match status" value="1"/>
</dbReference>
<dbReference type="SUPFAM" id="SSF47384">
    <property type="entry name" value="Homodimeric domain of signal transducing histidine kinase"/>
    <property type="match status" value="1"/>
</dbReference>
<dbReference type="CDD" id="cd00075">
    <property type="entry name" value="HATPase"/>
    <property type="match status" value="1"/>
</dbReference>
<name>E1IH05_9CHLR</name>
<evidence type="ECO:0000313" key="11">
    <source>
        <dbReference type="Proteomes" id="UP000054010"/>
    </source>
</evidence>
<dbReference type="AlphaFoldDB" id="E1IH05"/>
<organism evidence="10 11">
    <name type="scientific">Oscillochloris trichoides DG-6</name>
    <dbReference type="NCBI Taxonomy" id="765420"/>
    <lineage>
        <taxon>Bacteria</taxon>
        <taxon>Bacillati</taxon>
        <taxon>Chloroflexota</taxon>
        <taxon>Chloroflexia</taxon>
        <taxon>Chloroflexales</taxon>
        <taxon>Chloroflexineae</taxon>
        <taxon>Oscillochloridaceae</taxon>
        <taxon>Oscillochloris</taxon>
    </lineage>
</organism>
<dbReference type="Proteomes" id="UP000054010">
    <property type="component" value="Unassembled WGS sequence"/>
</dbReference>
<evidence type="ECO:0000256" key="2">
    <source>
        <dbReference type="ARBA" id="ARBA00012438"/>
    </source>
</evidence>
<evidence type="ECO:0000256" key="6">
    <source>
        <dbReference type="ARBA" id="ARBA00023012"/>
    </source>
</evidence>
<dbReference type="SMART" id="SM00448">
    <property type="entry name" value="REC"/>
    <property type="match status" value="1"/>
</dbReference>
<evidence type="ECO:0000256" key="5">
    <source>
        <dbReference type="ARBA" id="ARBA00022777"/>
    </source>
</evidence>
<evidence type="ECO:0000256" key="1">
    <source>
        <dbReference type="ARBA" id="ARBA00000085"/>
    </source>
</evidence>
<evidence type="ECO:0000256" key="4">
    <source>
        <dbReference type="ARBA" id="ARBA00022679"/>
    </source>
</evidence>
<dbReference type="Pfam" id="PF00512">
    <property type="entry name" value="HisKA"/>
    <property type="match status" value="1"/>
</dbReference>
<dbReference type="Gene3D" id="1.10.287.130">
    <property type="match status" value="1"/>
</dbReference>
<gene>
    <name evidence="10" type="ORF">OSCT_2606</name>
</gene>
<dbReference type="PRINTS" id="PR00344">
    <property type="entry name" value="BCTRLSENSOR"/>
</dbReference>
<evidence type="ECO:0000259" key="8">
    <source>
        <dbReference type="PROSITE" id="PS50109"/>
    </source>
</evidence>
<dbReference type="OrthoDB" id="9795133at2"/>
<comment type="catalytic activity">
    <reaction evidence="1">
        <text>ATP + protein L-histidine = ADP + protein N-phospho-L-histidine.</text>
        <dbReference type="EC" id="2.7.13.3"/>
    </reaction>
</comment>
<accession>E1IH05</accession>
<dbReference type="PROSITE" id="PS50110">
    <property type="entry name" value="RESPONSE_REGULATORY"/>
    <property type="match status" value="1"/>
</dbReference>
<dbReference type="InterPro" id="IPR011006">
    <property type="entry name" value="CheY-like_superfamily"/>
</dbReference>
<evidence type="ECO:0000313" key="10">
    <source>
        <dbReference type="EMBL" id="EFO79480.1"/>
    </source>
</evidence>
<protein>
    <recommendedName>
        <fullName evidence="2">histidine kinase</fullName>
        <ecNumber evidence="2">2.7.13.3</ecNumber>
    </recommendedName>
</protein>
<dbReference type="SUPFAM" id="SSF52172">
    <property type="entry name" value="CheY-like"/>
    <property type="match status" value="1"/>
</dbReference>
<sequence>MAKILLIEDEPTIRDEVLDWLQFEGYEALGAPNGRLGLELIQREHPDLILCDIAMPEMDGHEVLLEVRASMRFSTIPFVFLTASADREAIRKGMDMGADDYLTKPFSHTELLNTVRSRLRKKEIQEEQMHNRLQMLAAALAEEREQRLLKSRLVAMFSHDFRNPLTAIMASAELLEDILRDQANLDDHKQTYLNRIFGSVYILTQMLDEVMVVAEMEGGQIACLPQMIDMASFVEKLIEEFRLIDRHAHRFNISNNLPDHLEVDPRLLRHILANLISNALKYSPAGSTVRLDLFLRDDQICIEVQDQGMGIPAASMPHIFEPFHRAENAQHLKGTGLGLSIVKECVTAHNGQIEVQGAINGGTMFRVALPLVPISI</sequence>
<dbReference type="EC" id="2.7.13.3" evidence="2"/>
<dbReference type="InterPro" id="IPR003594">
    <property type="entry name" value="HATPase_dom"/>
</dbReference>
<comment type="caution">
    <text evidence="10">The sequence shown here is derived from an EMBL/GenBank/DDBJ whole genome shotgun (WGS) entry which is preliminary data.</text>
</comment>
<dbReference type="EMBL" id="ADVR01000112">
    <property type="protein sequence ID" value="EFO79480.1"/>
    <property type="molecule type" value="Genomic_DNA"/>
</dbReference>
<feature type="domain" description="Response regulatory" evidence="9">
    <location>
        <begin position="3"/>
        <end position="119"/>
    </location>
</feature>
<dbReference type="InterPro" id="IPR004358">
    <property type="entry name" value="Sig_transdc_His_kin-like_C"/>
</dbReference>
<dbReference type="FunFam" id="3.30.565.10:FF:000006">
    <property type="entry name" value="Sensor histidine kinase WalK"/>
    <property type="match status" value="1"/>
</dbReference>
<dbReference type="InterPro" id="IPR001789">
    <property type="entry name" value="Sig_transdc_resp-reg_receiver"/>
</dbReference>
<dbReference type="Pfam" id="PF02518">
    <property type="entry name" value="HATPase_c"/>
    <property type="match status" value="1"/>
</dbReference>
<reference evidence="10 11" key="1">
    <citation type="journal article" date="2011" name="J. Bacteriol.">
        <title>Draft genome sequence of the anoxygenic filamentous phototrophic bacterium Oscillochloris trichoides subsp. DG-6.</title>
        <authorList>
            <person name="Kuznetsov B.B."/>
            <person name="Ivanovsky R.N."/>
            <person name="Keppen O.I."/>
            <person name="Sukhacheva M.V."/>
            <person name="Bumazhkin B.K."/>
            <person name="Patutina E.O."/>
            <person name="Beletsky A.V."/>
            <person name="Mardanov A.V."/>
            <person name="Baslerov R.V."/>
            <person name="Panteleeva A.N."/>
            <person name="Kolganova T.V."/>
            <person name="Ravin N.V."/>
            <person name="Skryabin K.G."/>
        </authorList>
    </citation>
    <scope>NUCLEOTIDE SEQUENCE [LARGE SCALE GENOMIC DNA]</scope>
    <source>
        <strain evidence="10 11">DG-6</strain>
    </source>
</reference>
<dbReference type="PANTHER" id="PTHR43547">
    <property type="entry name" value="TWO-COMPONENT HISTIDINE KINASE"/>
    <property type="match status" value="1"/>
</dbReference>
<evidence type="ECO:0000259" key="9">
    <source>
        <dbReference type="PROSITE" id="PS50110"/>
    </source>
</evidence>
<dbReference type="InterPro" id="IPR036890">
    <property type="entry name" value="HATPase_C_sf"/>
</dbReference>
<keyword evidence="4" id="KW-0808">Transferase</keyword>
<dbReference type="SUPFAM" id="SSF55874">
    <property type="entry name" value="ATPase domain of HSP90 chaperone/DNA topoisomerase II/histidine kinase"/>
    <property type="match status" value="1"/>
</dbReference>
<keyword evidence="5 10" id="KW-0418">Kinase</keyword>
<feature type="domain" description="Histidine kinase" evidence="8">
    <location>
        <begin position="156"/>
        <end position="373"/>
    </location>
</feature>
<dbReference type="PANTHER" id="PTHR43547:SF2">
    <property type="entry name" value="HYBRID SIGNAL TRANSDUCTION HISTIDINE KINASE C"/>
    <property type="match status" value="1"/>
</dbReference>
<proteinExistence type="predicted"/>
<dbReference type="CDD" id="cd17574">
    <property type="entry name" value="REC_OmpR"/>
    <property type="match status" value="1"/>
</dbReference>
<keyword evidence="3 7" id="KW-0597">Phosphoprotein</keyword>
<dbReference type="HOGENOM" id="CLU_000445_114_72_0"/>